<evidence type="ECO:0000256" key="1">
    <source>
        <dbReference type="SAM" id="MobiDB-lite"/>
    </source>
</evidence>
<evidence type="ECO:0008006" key="5">
    <source>
        <dbReference type="Google" id="ProtNLM"/>
    </source>
</evidence>
<keyword evidence="2" id="KW-0732">Signal</keyword>
<dbReference type="EMBL" id="VUJW01000001">
    <property type="protein sequence ID" value="KAA1429180.1"/>
    <property type="molecule type" value="Genomic_DNA"/>
</dbReference>
<dbReference type="PROSITE" id="PS51257">
    <property type="entry name" value="PROKAR_LIPOPROTEIN"/>
    <property type="match status" value="1"/>
</dbReference>
<gene>
    <name evidence="3" type="ORF">F0U47_03025</name>
</gene>
<sequence>MRVAAACLVFLVLGTLAACGDDADQASSAGRSASPDAAERVDATPPDASGLLSLDAACSRIWDLLRRHGDTPVGKSWDALVTGARRVLAKSQPDVVDALEPEVDGFEEATIDDHDRSQMLLLIRRGDRLVNDFAAACGTPMERSYEEVR</sequence>
<accession>A0A5B1MC26</accession>
<feature type="signal peptide" evidence="2">
    <location>
        <begin position="1"/>
        <end position="17"/>
    </location>
</feature>
<dbReference type="RefSeq" id="WP_149748802.1">
    <property type="nucleotide sequence ID" value="NZ_VUJW01000001.1"/>
</dbReference>
<comment type="caution">
    <text evidence="3">The sequence shown here is derived from an EMBL/GenBank/DDBJ whole genome shotgun (WGS) entry which is preliminary data.</text>
</comment>
<feature type="region of interest" description="Disordered" evidence="1">
    <location>
        <begin position="24"/>
        <end position="49"/>
    </location>
</feature>
<reference evidence="3 4" key="2">
    <citation type="submission" date="2019-09" db="EMBL/GenBank/DDBJ databases">
        <authorList>
            <person name="Jin C."/>
        </authorList>
    </citation>
    <scope>NUCLEOTIDE SEQUENCE [LARGE SCALE GENOMIC DNA]</scope>
    <source>
        <strain evidence="3 4">BN140041</strain>
    </source>
</reference>
<evidence type="ECO:0000313" key="4">
    <source>
        <dbReference type="Proteomes" id="UP000324351"/>
    </source>
</evidence>
<dbReference type="AlphaFoldDB" id="A0A5B1MC26"/>
<keyword evidence="4" id="KW-1185">Reference proteome</keyword>
<protein>
    <recommendedName>
        <fullName evidence="5">Lipoprotein</fullName>
    </recommendedName>
</protein>
<evidence type="ECO:0000256" key="2">
    <source>
        <dbReference type="SAM" id="SignalP"/>
    </source>
</evidence>
<name>A0A5B1MC26_9ACTN</name>
<organism evidence="3 4">
    <name type="scientific">Nocardioides antri</name>
    <dbReference type="NCBI Taxonomy" id="2607659"/>
    <lineage>
        <taxon>Bacteria</taxon>
        <taxon>Bacillati</taxon>
        <taxon>Actinomycetota</taxon>
        <taxon>Actinomycetes</taxon>
        <taxon>Propionibacteriales</taxon>
        <taxon>Nocardioidaceae</taxon>
        <taxon>Nocardioides</taxon>
    </lineage>
</organism>
<evidence type="ECO:0000313" key="3">
    <source>
        <dbReference type="EMBL" id="KAA1429180.1"/>
    </source>
</evidence>
<feature type="chain" id="PRO_5038994582" description="Lipoprotein" evidence="2">
    <location>
        <begin position="18"/>
        <end position="149"/>
    </location>
</feature>
<dbReference type="Proteomes" id="UP000324351">
    <property type="component" value="Unassembled WGS sequence"/>
</dbReference>
<reference evidence="3 4" key="1">
    <citation type="submission" date="2019-09" db="EMBL/GenBank/DDBJ databases">
        <title>Nocardioides panacisoli sp. nov., isolated from the soil of a ginseng field.</title>
        <authorList>
            <person name="Cho C."/>
        </authorList>
    </citation>
    <scope>NUCLEOTIDE SEQUENCE [LARGE SCALE GENOMIC DNA]</scope>
    <source>
        <strain evidence="3 4">BN140041</strain>
    </source>
</reference>
<proteinExistence type="predicted"/>